<dbReference type="EMBL" id="LNIX01000031">
    <property type="protein sequence ID" value="OXA41010.1"/>
    <property type="molecule type" value="Genomic_DNA"/>
</dbReference>
<keyword evidence="4" id="KW-1185">Reference proteome</keyword>
<evidence type="ECO:0000256" key="1">
    <source>
        <dbReference type="SAM" id="MobiDB-lite"/>
    </source>
</evidence>
<dbReference type="EMBL" id="LNIX01000031">
    <property type="protein sequence ID" value="OXA41030.1"/>
    <property type="molecule type" value="Genomic_DNA"/>
</dbReference>
<comment type="caution">
    <text evidence="3">The sequence shown here is derived from an EMBL/GenBank/DDBJ whole genome shotgun (WGS) entry which is preliminary data.</text>
</comment>
<feature type="region of interest" description="Disordered" evidence="1">
    <location>
        <begin position="53"/>
        <end position="291"/>
    </location>
</feature>
<feature type="region of interest" description="Disordered" evidence="1">
    <location>
        <begin position="317"/>
        <end position="345"/>
    </location>
</feature>
<evidence type="ECO:0000313" key="4">
    <source>
        <dbReference type="Proteomes" id="UP000198287"/>
    </source>
</evidence>
<gene>
    <name evidence="2" type="ORF">Fcan01_24391</name>
    <name evidence="3" type="ORF">Fcan01_24406</name>
</gene>
<dbReference type="OMA" id="REHTSCI"/>
<dbReference type="AlphaFoldDB" id="A0A226D7D7"/>
<feature type="compositionally biased region" description="Basic and acidic residues" evidence="1">
    <location>
        <begin position="61"/>
        <end position="194"/>
    </location>
</feature>
<feature type="compositionally biased region" description="Polar residues" evidence="1">
    <location>
        <begin position="216"/>
        <end position="229"/>
    </location>
</feature>
<name>A0A226D7D7_FOLCA</name>
<proteinExistence type="predicted"/>
<organism evidence="3 4">
    <name type="scientific">Folsomia candida</name>
    <name type="common">Springtail</name>
    <dbReference type="NCBI Taxonomy" id="158441"/>
    <lineage>
        <taxon>Eukaryota</taxon>
        <taxon>Metazoa</taxon>
        <taxon>Ecdysozoa</taxon>
        <taxon>Arthropoda</taxon>
        <taxon>Hexapoda</taxon>
        <taxon>Collembola</taxon>
        <taxon>Entomobryomorpha</taxon>
        <taxon>Isotomoidea</taxon>
        <taxon>Isotomidae</taxon>
        <taxon>Proisotominae</taxon>
        <taxon>Folsomia</taxon>
    </lineage>
</organism>
<reference evidence="3 4" key="1">
    <citation type="submission" date="2015-12" db="EMBL/GenBank/DDBJ databases">
        <title>The genome of Folsomia candida.</title>
        <authorList>
            <person name="Faddeeva A."/>
            <person name="Derks M.F."/>
            <person name="Anvar Y."/>
            <person name="Smit S."/>
            <person name="Van Straalen N."/>
            <person name="Roelofs D."/>
        </authorList>
    </citation>
    <scope>NUCLEOTIDE SEQUENCE [LARGE SCALE GENOMIC DNA]</scope>
    <source>
        <strain evidence="3 4">VU population</strain>
        <tissue evidence="3">Whole body</tissue>
    </source>
</reference>
<feature type="compositionally biased region" description="Basic and acidic residues" evidence="1">
    <location>
        <begin position="235"/>
        <end position="244"/>
    </location>
</feature>
<dbReference type="Proteomes" id="UP000198287">
    <property type="component" value="Unassembled WGS sequence"/>
</dbReference>
<feature type="compositionally biased region" description="Basic residues" evidence="1">
    <location>
        <begin position="195"/>
        <end position="205"/>
    </location>
</feature>
<sequence length="431" mass="49516">MQKKQQSPYLSKRFEKCGEENCGMEVRHDKPHEHAAARGHLCCCFSACKRKKTTLRKAGTRCKEKISRGEKAGRRESSTGRGKKQEEEKARLAAEVKHDEEEARLVAEKRQEEEKARLAAEKRQEEEKARLAAEKRQEEEKARLAAEKKEEEEKARVAAEKKQEEEKARLAAEKRQEEEKARLAAEKKEEEKLEWRRRKSRKKRKLELEKKRAQMRPSSSTSGGESITPSHRDKRSREMMDHPTDLTPPTSVIEKNYEGHDGAMSYDNEQRRTHTSPRSPPRKKQAVGEEDDALNKAYMDSKFQQLKQHFEELIKENRHESAPGPGRKVAGTQTKSSDTVSKVTETTEWRQAAEKYEDDKKLAKYARSQEELCNHLPHIKSQYASETAKDMNEPDGLYCSTCLPDPKDDIAVAGQTSAPSRFTLGKKGEMK</sequence>
<feature type="compositionally biased region" description="Polar residues" evidence="1">
    <location>
        <begin position="331"/>
        <end position="344"/>
    </location>
</feature>
<accession>A0A226D7D7</accession>
<protein>
    <submittedName>
        <fullName evidence="3">Uncharacterized protein</fullName>
    </submittedName>
</protein>
<evidence type="ECO:0000313" key="3">
    <source>
        <dbReference type="EMBL" id="OXA41030.1"/>
    </source>
</evidence>
<evidence type="ECO:0000313" key="2">
    <source>
        <dbReference type="EMBL" id="OXA41010.1"/>
    </source>
</evidence>